<dbReference type="Gene3D" id="1.10.10.10">
    <property type="entry name" value="Winged helix-like DNA-binding domain superfamily/Winged helix DNA-binding domain"/>
    <property type="match status" value="1"/>
</dbReference>
<keyword evidence="3" id="KW-0804">Transcription</keyword>
<dbReference type="PANTHER" id="PTHR33154">
    <property type="entry name" value="TRANSCRIPTIONAL REGULATOR, ARSR FAMILY"/>
    <property type="match status" value="1"/>
</dbReference>
<evidence type="ECO:0000259" key="4">
    <source>
        <dbReference type="PROSITE" id="PS50987"/>
    </source>
</evidence>
<keyword evidence="2" id="KW-0238">DNA-binding</keyword>
<dbReference type="InterPro" id="IPR036390">
    <property type="entry name" value="WH_DNA-bd_sf"/>
</dbReference>
<dbReference type="InterPro" id="IPR001845">
    <property type="entry name" value="HTH_ArsR_DNA-bd_dom"/>
</dbReference>
<evidence type="ECO:0000256" key="2">
    <source>
        <dbReference type="ARBA" id="ARBA00023125"/>
    </source>
</evidence>
<dbReference type="PANTHER" id="PTHR33154:SF33">
    <property type="entry name" value="TRANSCRIPTIONAL REPRESSOR SDPR"/>
    <property type="match status" value="1"/>
</dbReference>
<reference evidence="5" key="1">
    <citation type="submission" date="2020-02" db="EMBL/GenBank/DDBJ databases">
        <authorList>
            <person name="Meier V. D."/>
        </authorList>
    </citation>
    <scope>NUCLEOTIDE SEQUENCE</scope>
    <source>
        <strain evidence="5">AVDCRST_MAG54</strain>
    </source>
</reference>
<organism evidence="5">
    <name type="scientific">uncultured Actinomycetospora sp</name>
    <dbReference type="NCBI Taxonomy" id="1135996"/>
    <lineage>
        <taxon>Bacteria</taxon>
        <taxon>Bacillati</taxon>
        <taxon>Actinomycetota</taxon>
        <taxon>Actinomycetes</taxon>
        <taxon>Pseudonocardiales</taxon>
        <taxon>Pseudonocardiaceae</taxon>
        <taxon>Actinomycetospora</taxon>
        <taxon>environmental samples</taxon>
    </lineage>
</organism>
<feature type="domain" description="HTH arsR-type" evidence="4">
    <location>
        <begin position="1"/>
        <end position="94"/>
    </location>
</feature>
<dbReference type="PRINTS" id="PR00778">
    <property type="entry name" value="HTHARSR"/>
</dbReference>
<protein>
    <recommendedName>
        <fullName evidence="4">HTH arsR-type domain-containing protein</fullName>
    </recommendedName>
</protein>
<dbReference type="SMART" id="SM00418">
    <property type="entry name" value="HTH_ARSR"/>
    <property type="match status" value="1"/>
</dbReference>
<dbReference type="PROSITE" id="PS50987">
    <property type="entry name" value="HTH_ARSR_2"/>
    <property type="match status" value="1"/>
</dbReference>
<dbReference type="InterPro" id="IPR036388">
    <property type="entry name" value="WH-like_DNA-bd_sf"/>
</dbReference>
<dbReference type="Pfam" id="PF01022">
    <property type="entry name" value="HTH_5"/>
    <property type="match status" value="1"/>
</dbReference>
<dbReference type="EMBL" id="CADCTH010000422">
    <property type="protein sequence ID" value="CAA9276466.1"/>
    <property type="molecule type" value="Genomic_DNA"/>
</dbReference>
<evidence type="ECO:0000256" key="3">
    <source>
        <dbReference type="ARBA" id="ARBA00023163"/>
    </source>
</evidence>
<dbReference type="CDD" id="cd00090">
    <property type="entry name" value="HTH_ARSR"/>
    <property type="match status" value="1"/>
</dbReference>
<dbReference type="InterPro" id="IPR011991">
    <property type="entry name" value="ArsR-like_HTH"/>
</dbReference>
<accession>A0A6J4JDW1</accession>
<dbReference type="NCBIfam" id="NF033788">
    <property type="entry name" value="HTH_metalloreg"/>
    <property type="match status" value="1"/>
</dbReference>
<sequence length="136" mass="15049">MSDDDDHAGTALRALVEPRRRSILRLVAHDELSAGEIASAFDVTRPAVSQHLTVLKDACLLTERREGTRRLYRARPEGLDGLREFLEDMWASSLDTARRLVEAGPGIEHRGIEHRGIEHRGIAHRGGTDDVHDAAG</sequence>
<dbReference type="InterPro" id="IPR051081">
    <property type="entry name" value="HTH_MetalResp_TranReg"/>
</dbReference>
<proteinExistence type="predicted"/>
<evidence type="ECO:0000256" key="1">
    <source>
        <dbReference type="ARBA" id="ARBA00023015"/>
    </source>
</evidence>
<evidence type="ECO:0000313" key="5">
    <source>
        <dbReference type="EMBL" id="CAA9276466.1"/>
    </source>
</evidence>
<keyword evidence="1" id="KW-0805">Transcription regulation</keyword>
<dbReference type="AlphaFoldDB" id="A0A6J4JDW1"/>
<gene>
    <name evidence="5" type="ORF">AVDCRST_MAG54-3305</name>
</gene>
<dbReference type="SUPFAM" id="SSF46785">
    <property type="entry name" value="Winged helix' DNA-binding domain"/>
    <property type="match status" value="1"/>
</dbReference>
<dbReference type="GO" id="GO:0003677">
    <property type="term" value="F:DNA binding"/>
    <property type="evidence" value="ECO:0007669"/>
    <property type="project" value="UniProtKB-KW"/>
</dbReference>
<name>A0A6J4JDW1_9PSEU</name>
<dbReference type="GO" id="GO:0003700">
    <property type="term" value="F:DNA-binding transcription factor activity"/>
    <property type="evidence" value="ECO:0007669"/>
    <property type="project" value="InterPro"/>
</dbReference>